<evidence type="ECO:0000313" key="6">
    <source>
        <dbReference type="EMBL" id="OLN94118.1"/>
    </source>
</evidence>
<sequence>MSSLKVLISGGGIGGPALAFWLAQLGHDVTVIERTTSLRAQGQQIDIRGQAVTVIRRMGLEPLIRSKVVDEDGLAFVDSKGKVHATFEPNKSGKGRQAFTSEFEIMRGDLVRILFDQTKDLGVKYVFGTTIESLEQNTDAVTVRLSDGTTDTYDLLVGADGQSSKTRRLLLGPGQKDPFYPLGLHMAYYTIPKWKTDTKYCTVHICPKQRVIFTRNDNPETTQAYMAIVPQNDAMNKLLQEAEKSRDLALQKRVWTELFSDAGWQAPRFLDALADSELTDDFYCVEIGQIRMDKCYKNRVVLLGDAGFAPSPLSGRGTSCAFVGAYVLAGEISKHCLGDLSKASDGIPAALEAYNKAILPMVKNVQDMKFKPSRLYPKSAWVISILYRILWLITFLKIDKLLQRLQSDDVEGWELPEYPRLPPKNGKGVEKVNGDRTEVPHQTD</sequence>
<dbReference type="InterPro" id="IPR051704">
    <property type="entry name" value="FAD_aromatic-hydroxylase"/>
</dbReference>
<dbReference type="SUPFAM" id="SSF51905">
    <property type="entry name" value="FAD/NAD(P)-binding domain"/>
    <property type="match status" value="1"/>
</dbReference>
<feature type="domain" description="FAD-binding" evidence="5">
    <location>
        <begin position="4"/>
        <end position="365"/>
    </location>
</feature>
<organism evidence="6 7">
    <name type="scientific">Colletotrichum chlorophyti</name>
    <dbReference type="NCBI Taxonomy" id="708187"/>
    <lineage>
        <taxon>Eukaryota</taxon>
        <taxon>Fungi</taxon>
        <taxon>Dikarya</taxon>
        <taxon>Ascomycota</taxon>
        <taxon>Pezizomycotina</taxon>
        <taxon>Sordariomycetes</taxon>
        <taxon>Hypocreomycetidae</taxon>
        <taxon>Glomerellales</taxon>
        <taxon>Glomerellaceae</taxon>
        <taxon>Colletotrichum</taxon>
    </lineage>
</organism>
<reference evidence="6 7" key="1">
    <citation type="submission" date="2016-11" db="EMBL/GenBank/DDBJ databases">
        <title>Draft Genome Assembly of Colletotrichum chlorophyti a pathogen of herbaceous plants.</title>
        <authorList>
            <person name="Gan P."/>
            <person name="Narusaka M."/>
            <person name="Tsushima A."/>
            <person name="Narusaka Y."/>
            <person name="Takano Y."/>
            <person name="Shirasu K."/>
        </authorList>
    </citation>
    <scope>NUCLEOTIDE SEQUENCE [LARGE SCALE GENOMIC DNA]</scope>
    <source>
        <strain evidence="6 7">NTL11</strain>
    </source>
</reference>
<evidence type="ECO:0000256" key="3">
    <source>
        <dbReference type="ARBA" id="ARBA00023002"/>
    </source>
</evidence>
<dbReference type="PRINTS" id="PR00420">
    <property type="entry name" value="RNGMNOXGNASE"/>
</dbReference>
<feature type="region of interest" description="Disordered" evidence="4">
    <location>
        <begin position="414"/>
        <end position="444"/>
    </location>
</feature>
<keyword evidence="1" id="KW-0285">Flavoprotein</keyword>
<dbReference type="Gene3D" id="3.30.9.10">
    <property type="entry name" value="D-Amino Acid Oxidase, subunit A, domain 2"/>
    <property type="match status" value="1"/>
</dbReference>
<evidence type="ECO:0000256" key="1">
    <source>
        <dbReference type="ARBA" id="ARBA00022630"/>
    </source>
</evidence>
<feature type="compositionally biased region" description="Basic and acidic residues" evidence="4">
    <location>
        <begin position="427"/>
        <end position="444"/>
    </location>
</feature>
<dbReference type="AlphaFoldDB" id="A0A1Q8S0L2"/>
<dbReference type="PANTHER" id="PTHR46865">
    <property type="entry name" value="OXIDOREDUCTASE-RELATED"/>
    <property type="match status" value="1"/>
</dbReference>
<keyword evidence="2" id="KW-0274">FAD</keyword>
<keyword evidence="7" id="KW-1185">Reference proteome</keyword>
<evidence type="ECO:0000259" key="5">
    <source>
        <dbReference type="Pfam" id="PF01494"/>
    </source>
</evidence>
<dbReference type="STRING" id="708187.A0A1Q8S0L2"/>
<evidence type="ECO:0000256" key="4">
    <source>
        <dbReference type="SAM" id="MobiDB-lite"/>
    </source>
</evidence>
<dbReference type="Proteomes" id="UP000186583">
    <property type="component" value="Unassembled WGS sequence"/>
</dbReference>
<evidence type="ECO:0000256" key="2">
    <source>
        <dbReference type="ARBA" id="ARBA00022827"/>
    </source>
</evidence>
<comment type="caution">
    <text evidence="6">The sequence shown here is derived from an EMBL/GenBank/DDBJ whole genome shotgun (WGS) entry which is preliminary data.</text>
</comment>
<dbReference type="GO" id="GO:0016491">
    <property type="term" value="F:oxidoreductase activity"/>
    <property type="evidence" value="ECO:0007669"/>
    <property type="project" value="UniProtKB-KW"/>
</dbReference>
<dbReference type="GO" id="GO:0071949">
    <property type="term" value="F:FAD binding"/>
    <property type="evidence" value="ECO:0007669"/>
    <property type="project" value="InterPro"/>
</dbReference>
<keyword evidence="3" id="KW-0560">Oxidoreductase</keyword>
<dbReference type="Gene3D" id="3.50.50.60">
    <property type="entry name" value="FAD/NAD(P)-binding domain"/>
    <property type="match status" value="1"/>
</dbReference>
<protein>
    <recommendedName>
        <fullName evidence="5">FAD-binding domain-containing protein</fullName>
    </recommendedName>
</protein>
<dbReference type="OrthoDB" id="655030at2759"/>
<dbReference type="PANTHER" id="PTHR46865:SF7">
    <property type="entry name" value="MONOOXYGENASE, PUTATIVE (AFU_ORTHOLOGUE AFUA_8G07040)-RELATED"/>
    <property type="match status" value="1"/>
</dbReference>
<evidence type="ECO:0000313" key="7">
    <source>
        <dbReference type="Proteomes" id="UP000186583"/>
    </source>
</evidence>
<proteinExistence type="predicted"/>
<dbReference type="InterPro" id="IPR002938">
    <property type="entry name" value="FAD-bd"/>
</dbReference>
<gene>
    <name evidence="6" type="ORF">CCHL11_07178</name>
</gene>
<dbReference type="InterPro" id="IPR036188">
    <property type="entry name" value="FAD/NAD-bd_sf"/>
</dbReference>
<accession>A0A1Q8S0L2</accession>
<dbReference type="EMBL" id="MPGH01000046">
    <property type="protein sequence ID" value="OLN94118.1"/>
    <property type="molecule type" value="Genomic_DNA"/>
</dbReference>
<dbReference type="Pfam" id="PF01494">
    <property type="entry name" value="FAD_binding_3"/>
    <property type="match status" value="1"/>
</dbReference>
<name>A0A1Q8S0L2_9PEZI</name>